<dbReference type="EMBL" id="QBML01000013">
    <property type="protein sequence ID" value="PZO40849.1"/>
    <property type="molecule type" value="Genomic_DNA"/>
</dbReference>
<dbReference type="InterPro" id="IPR042080">
    <property type="entry name" value="RNA_2'-PTrans_N"/>
</dbReference>
<dbReference type="Proteomes" id="UP000249467">
    <property type="component" value="Unassembled WGS sequence"/>
</dbReference>
<evidence type="ECO:0000313" key="2">
    <source>
        <dbReference type="Proteomes" id="UP000249467"/>
    </source>
</evidence>
<dbReference type="Gene3D" id="1.10.10.970">
    <property type="entry name" value="RNA 2'-phosphotransferase, Tpt1/KptA family, N-terminal domain"/>
    <property type="match status" value="1"/>
</dbReference>
<organism evidence="1 2">
    <name type="scientific">Pseudanabaena frigida</name>
    <dbReference type="NCBI Taxonomy" id="945775"/>
    <lineage>
        <taxon>Bacteria</taxon>
        <taxon>Bacillati</taxon>
        <taxon>Cyanobacteriota</taxon>
        <taxon>Cyanophyceae</taxon>
        <taxon>Pseudanabaenales</taxon>
        <taxon>Pseudanabaenaceae</taxon>
        <taxon>Pseudanabaena</taxon>
    </lineage>
</organism>
<comment type="caution">
    <text evidence="1">The sequence shown here is derived from an EMBL/GenBank/DDBJ whole genome shotgun (WGS) entry which is preliminary data.</text>
</comment>
<proteinExistence type="predicted"/>
<reference evidence="1 2" key="1">
    <citation type="submission" date="2018-04" db="EMBL/GenBank/DDBJ databases">
        <authorList>
            <person name="Go L.Y."/>
            <person name="Mitchell J.A."/>
        </authorList>
    </citation>
    <scope>NUCLEOTIDE SEQUENCE [LARGE SCALE GENOMIC DNA]</scope>
    <source>
        <strain evidence="1">ULC066bin1</strain>
    </source>
</reference>
<protein>
    <submittedName>
        <fullName evidence="1">Uncharacterized protein</fullName>
    </submittedName>
</protein>
<gene>
    <name evidence="1" type="ORF">DCF19_11105</name>
</gene>
<sequence length="38" mass="4599">MEKSRNTSISKFLSKYLRHEPEKLGLQFERTNFIIVEE</sequence>
<evidence type="ECO:0000313" key="1">
    <source>
        <dbReference type="EMBL" id="PZO40849.1"/>
    </source>
</evidence>
<reference evidence="1 2" key="2">
    <citation type="submission" date="2018-06" db="EMBL/GenBank/DDBJ databases">
        <title>Metagenomic assembly of (sub)arctic Cyanobacteria and their associated microbiome from non-axenic cultures.</title>
        <authorList>
            <person name="Baurain D."/>
        </authorList>
    </citation>
    <scope>NUCLEOTIDE SEQUENCE [LARGE SCALE GENOMIC DNA]</scope>
    <source>
        <strain evidence="1">ULC066bin1</strain>
    </source>
</reference>
<dbReference type="AlphaFoldDB" id="A0A2W4WFZ6"/>
<accession>A0A2W4WFZ6</accession>
<name>A0A2W4WFZ6_9CYAN</name>